<gene>
    <name evidence="3" type="primary">LOC100810043</name>
    <name evidence="2" type="ORF">GLYMA_04G250100</name>
</gene>
<evidence type="ECO:0000313" key="2">
    <source>
        <dbReference type="EMBL" id="KRH64684.1"/>
    </source>
</evidence>
<dbReference type="Pfam" id="PF00582">
    <property type="entry name" value="Usp"/>
    <property type="match status" value="1"/>
</dbReference>
<dbReference type="PANTHER" id="PTHR47125">
    <property type="entry name" value="ADENINE NUCLEOTIDE ALPHA HYDROLASES-LIKE SUPERFAMILY PROTEIN"/>
    <property type="match status" value="1"/>
</dbReference>
<reference evidence="2" key="3">
    <citation type="submission" date="2018-07" db="EMBL/GenBank/DDBJ databases">
        <title>WGS assembly of Glycine max.</title>
        <authorList>
            <person name="Schmutz J."/>
            <person name="Cannon S."/>
            <person name="Schlueter J."/>
            <person name="Ma J."/>
            <person name="Mitros T."/>
            <person name="Nelson W."/>
            <person name="Hyten D."/>
            <person name="Song Q."/>
            <person name="Thelen J."/>
            <person name="Cheng J."/>
            <person name="Xu D."/>
            <person name="Hellsten U."/>
            <person name="May G."/>
            <person name="Yu Y."/>
            <person name="Sakurai T."/>
            <person name="Umezawa T."/>
            <person name="Bhattacharyya M."/>
            <person name="Sandhu D."/>
            <person name="Valliyodan B."/>
            <person name="Lindquist E."/>
            <person name="Peto M."/>
            <person name="Grant D."/>
            <person name="Shu S."/>
            <person name="Goodstein D."/>
            <person name="Barry K."/>
            <person name="Futrell-Griggs M."/>
            <person name="Abernathy B."/>
            <person name="Du J."/>
            <person name="Tian Z."/>
            <person name="Zhu L."/>
            <person name="Gill N."/>
            <person name="Joshi T."/>
            <person name="Libault M."/>
            <person name="Sethuraman A."/>
            <person name="Zhang X."/>
            <person name="Shinozaki K."/>
            <person name="Nguyen H."/>
            <person name="Wing R."/>
            <person name="Cregan P."/>
            <person name="Specht J."/>
            <person name="Grimwood J."/>
            <person name="Rokhsar D."/>
            <person name="Stacey G."/>
            <person name="Shoemaker R."/>
            <person name="Jackson S."/>
        </authorList>
    </citation>
    <scope>NUCLEOTIDE SEQUENCE</scope>
    <source>
        <tissue evidence="2">Callus</tissue>
    </source>
</reference>
<dbReference type="AlphaFoldDB" id="A0A0R0KCE5"/>
<dbReference type="EMBL" id="CM000837">
    <property type="protein sequence ID" value="KRH64684.1"/>
    <property type="molecule type" value="Genomic_DNA"/>
</dbReference>
<evidence type="ECO:0000313" key="3">
    <source>
        <dbReference type="EnsemblPlants" id="KRH64684"/>
    </source>
</evidence>
<dbReference type="InterPro" id="IPR014729">
    <property type="entry name" value="Rossmann-like_a/b/a_fold"/>
</dbReference>
<organism evidence="2">
    <name type="scientific">Glycine max</name>
    <name type="common">Soybean</name>
    <name type="synonym">Glycine hispida</name>
    <dbReference type="NCBI Taxonomy" id="3847"/>
    <lineage>
        <taxon>Eukaryota</taxon>
        <taxon>Viridiplantae</taxon>
        <taxon>Streptophyta</taxon>
        <taxon>Embryophyta</taxon>
        <taxon>Tracheophyta</taxon>
        <taxon>Spermatophyta</taxon>
        <taxon>Magnoliopsida</taxon>
        <taxon>eudicotyledons</taxon>
        <taxon>Gunneridae</taxon>
        <taxon>Pentapetalae</taxon>
        <taxon>rosids</taxon>
        <taxon>fabids</taxon>
        <taxon>Fabales</taxon>
        <taxon>Fabaceae</taxon>
        <taxon>Papilionoideae</taxon>
        <taxon>50 kb inversion clade</taxon>
        <taxon>NPAAA clade</taxon>
        <taxon>indigoferoid/millettioid clade</taxon>
        <taxon>Phaseoleae</taxon>
        <taxon>Glycine</taxon>
        <taxon>Glycine subgen. Soja</taxon>
    </lineage>
</organism>
<dbReference type="Gene3D" id="3.40.50.620">
    <property type="entry name" value="HUPs"/>
    <property type="match status" value="1"/>
</dbReference>
<dbReference type="EnsemblPlants" id="KRH64684">
    <property type="protein sequence ID" value="KRH64684"/>
    <property type="gene ID" value="GLYMA_04G250100"/>
</dbReference>
<dbReference type="PANTHER" id="PTHR47125:SF2">
    <property type="entry name" value="ADENINE NUCLEOTIDE ALPHA HYDROLASES-LIKE SUPERFAMILY PROTEIN"/>
    <property type="match status" value="1"/>
</dbReference>
<dbReference type="InterPro" id="IPR006016">
    <property type="entry name" value="UspA"/>
</dbReference>
<dbReference type="RefSeq" id="XP_040871009.1">
    <property type="nucleotide sequence ID" value="XM_041015075.1"/>
</dbReference>
<feature type="domain" description="UspA" evidence="1">
    <location>
        <begin position="57"/>
        <end position="101"/>
    </location>
</feature>
<dbReference type="ExpressionAtlas" id="A0A0R0KCE5">
    <property type="expression patterns" value="baseline and differential"/>
</dbReference>
<dbReference type="GeneID" id="100810043"/>
<dbReference type="Gramene" id="KRH64684">
    <property type="protein sequence ID" value="KRH64684"/>
    <property type="gene ID" value="GLYMA_04G250100"/>
</dbReference>
<keyword evidence="4" id="KW-1185">Reference proteome</keyword>
<dbReference type="SUPFAM" id="SSF52402">
    <property type="entry name" value="Adenine nucleotide alpha hydrolases-like"/>
    <property type="match status" value="1"/>
</dbReference>
<reference evidence="3" key="2">
    <citation type="submission" date="2018-02" db="UniProtKB">
        <authorList>
            <consortium name="EnsemblPlants"/>
        </authorList>
    </citation>
    <scope>IDENTIFICATION</scope>
    <source>
        <strain evidence="3">Williams 82</strain>
    </source>
</reference>
<name>A0A0R0KCE5_SOYBN</name>
<evidence type="ECO:0000313" key="4">
    <source>
        <dbReference type="Proteomes" id="UP000008827"/>
    </source>
</evidence>
<evidence type="ECO:0000259" key="1">
    <source>
        <dbReference type="Pfam" id="PF00582"/>
    </source>
</evidence>
<proteinExistence type="predicted"/>
<protein>
    <recommendedName>
        <fullName evidence="1">UspA domain-containing protein</fullName>
    </recommendedName>
</protein>
<reference evidence="2 3" key="1">
    <citation type="journal article" date="2010" name="Nature">
        <title>Genome sequence of the palaeopolyploid soybean.</title>
        <authorList>
            <person name="Schmutz J."/>
            <person name="Cannon S.B."/>
            <person name="Schlueter J."/>
            <person name="Ma J."/>
            <person name="Mitros T."/>
            <person name="Nelson W."/>
            <person name="Hyten D.L."/>
            <person name="Song Q."/>
            <person name="Thelen J.J."/>
            <person name="Cheng J."/>
            <person name="Xu D."/>
            <person name="Hellsten U."/>
            <person name="May G.D."/>
            <person name="Yu Y."/>
            <person name="Sakurai T."/>
            <person name="Umezawa T."/>
            <person name="Bhattacharyya M.K."/>
            <person name="Sandhu D."/>
            <person name="Valliyodan B."/>
            <person name="Lindquist E."/>
            <person name="Peto M."/>
            <person name="Grant D."/>
            <person name="Shu S."/>
            <person name="Goodstein D."/>
            <person name="Barry K."/>
            <person name="Futrell-Griggs M."/>
            <person name="Abernathy B."/>
            <person name="Du J."/>
            <person name="Tian Z."/>
            <person name="Zhu L."/>
            <person name="Gill N."/>
            <person name="Joshi T."/>
            <person name="Libault M."/>
            <person name="Sethuraman A."/>
            <person name="Zhang X.-C."/>
            <person name="Shinozaki K."/>
            <person name="Nguyen H.T."/>
            <person name="Wing R.A."/>
            <person name="Cregan P."/>
            <person name="Specht J."/>
            <person name="Grimwood J."/>
            <person name="Rokhsar D."/>
            <person name="Stacey G."/>
            <person name="Shoemaker R.C."/>
            <person name="Jackson S.A."/>
        </authorList>
    </citation>
    <scope>NUCLEOTIDE SEQUENCE</scope>
    <source>
        <strain evidence="3">cv. Williams 82</strain>
        <tissue evidence="2">Callus</tissue>
    </source>
</reference>
<dbReference type="Proteomes" id="UP000008827">
    <property type="component" value="Chromosome 4"/>
</dbReference>
<accession>A0A0R0KCE5</accession>
<sequence>MLSSSSASFLRQLSAKKEGWKERYYNSGSGGWGMSFGGCEASVKLMEGFNMQGNVGRKRVMVVVDDTSHSKHAMLWALTHVANKGDSLTLLHVVPPHRGPESSCSTYLVNYLGSLCKDCKPGFFLCSEKRELLIRSWSDIGGSGSALNPRTKTGHCNEPSKEAGGLCPGTGPKEAIFSFKLSLWKQRKQ</sequence>